<keyword evidence="3" id="KW-0408">Iron</keyword>
<keyword evidence="4" id="KW-0411">Iron-sulfur</keyword>
<evidence type="ECO:0000256" key="2">
    <source>
        <dbReference type="ARBA" id="ARBA00022723"/>
    </source>
</evidence>
<dbReference type="SFLD" id="SFLDS00029">
    <property type="entry name" value="Radical_SAM"/>
    <property type="match status" value="1"/>
</dbReference>
<dbReference type="Gene3D" id="3.20.20.70">
    <property type="entry name" value="Aldolase class I"/>
    <property type="match status" value="1"/>
</dbReference>
<name>A0A1V4SMY4_RUMHU</name>
<dbReference type="GO" id="GO:0003824">
    <property type="term" value="F:catalytic activity"/>
    <property type="evidence" value="ECO:0007669"/>
    <property type="project" value="InterPro"/>
</dbReference>
<evidence type="ECO:0000256" key="3">
    <source>
        <dbReference type="ARBA" id="ARBA00023004"/>
    </source>
</evidence>
<proteinExistence type="predicted"/>
<keyword evidence="1" id="KW-0949">S-adenosyl-L-methionine</keyword>
<comment type="caution">
    <text evidence="6">The sequence shown here is derived from an EMBL/GenBank/DDBJ whole genome shotgun (WGS) entry which is preliminary data.</text>
</comment>
<dbReference type="SUPFAM" id="SSF102114">
    <property type="entry name" value="Radical SAM enzymes"/>
    <property type="match status" value="1"/>
</dbReference>
<evidence type="ECO:0000313" key="6">
    <source>
        <dbReference type="EMBL" id="OPX44815.1"/>
    </source>
</evidence>
<dbReference type="InterPro" id="IPR013785">
    <property type="entry name" value="Aldolase_TIM"/>
</dbReference>
<evidence type="ECO:0000256" key="1">
    <source>
        <dbReference type="ARBA" id="ARBA00022691"/>
    </source>
</evidence>
<dbReference type="PROSITE" id="PS51918">
    <property type="entry name" value="RADICAL_SAM"/>
    <property type="match status" value="1"/>
</dbReference>
<evidence type="ECO:0000259" key="5">
    <source>
        <dbReference type="PROSITE" id="PS51918"/>
    </source>
</evidence>
<keyword evidence="2" id="KW-0479">Metal-binding</keyword>
<dbReference type="GO" id="GO:0046872">
    <property type="term" value="F:metal ion binding"/>
    <property type="evidence" value="ECO:0007669"/>
    <property type="project" value="UniProtKB-KW"/>
</dbReference>
<dbReference type="Pfam" id="PF04055">
    <property type="entry name" value="Radical_SAM"/>
    <property type="match status" value="1"/>
</dbReference>
<feature type="domain" description="Radical SAM core" evidence="5">
    <location>
        <begin position="19"/>
        <end position="240"/>
    </location>
</feature>
<protein>
    <submittedName>
        <fullName evidence="6">Antilisterial bacteriocin subtilosin biosynthesis protein AlbA</fullName>
    </submittedName>
</protein>
<dbReference type="EMBL" id="MZGX01000007">
    <property type="protein sequence ID" value="OPX44815.1"/>
    <property type="molecule type" value="Genomic_DNA"/>
</dbReference>
<dbReference type="InterPro" id="IPR007197">
    <property type="entry name" value="rSAM"/>
</dbReference>
<dbReference type="GO" id="GO:0051536">
    <property type="term" value="F:iron-sulfur cluster binding"/>
    <property type="evidence" value="ECO:0007669"/>
    <property type="project" value="UniProtKB-KW"/>
</dbReference>
<reference evidence="6 7" key="1">
    <citation type="submission" date="2017-03" db="EMBL/GenBank/DDBJ databases">
        <title>Genome sequence of Clostridium hungatei DSM 14427.</title>
        <authorList>
            <person name="Poehlein A."/>
            <person name="Daniel R."/>
        </authorList>
    </citation>
    <scope>NUCLEOTIDE SEQUENCE [LARGE SCALE GENOMIC DNA]</scope>
    <source>
        <strain evidence="6 7">DSM 14427</strain>
    </source>
</reference>
<dbReference type="InterPro" id="IPR050377">
    <property type="entry name" value="Radical_SAM_PqqE_MftC-like"/>
</dbReference>
<accession>A0A1V4SMY4</accession>
<sequence>MSLDWKEFHRRITALSMEKGLPLSGSFELTARCNFKCKMCYVCGPANDKNMLKSELTTGQWIQMGRQARDAGLFYLILTGGEVFLREDFEKIYEALSEMGLNITIFTNGSLISPKRAKWLGRIPPHRVSVTVYGGSPETYERVAGNREGYFKTMGALEALRSEGINLEVKTTVVEGNHRDYKELYKIAHTYSNVLGVVNYISPRREGCGSDPLGNRLSPFDIVEYENRMSLYGQKMYPKSSKLELKMNADSMEQESVLSLKTQQMLEASAFRCQSGKTGFWLTWDGRMIPCGLLDTPSARPLETGFEKAWQLLKEGCGRVPKCSDCEACAIKKDCISCPGRLMSETGSFTRPAEYLCESARYRSLLRQERDTRYG</sequence>
<dbReference type="STRING" id="48256.CLHUN_13690"/>
<dbReference type="SFLD" id="SFLDG01067">
    <property type="entry name" value="SPASM/twitch_domain_containing"/>
    <property type="match status" value="1"/>
</dbReference>
<gene>
    <name evidence="6" type="primary">albA_2</name>
    <name evidence="6" type="ORF">CLHUN_13690</name>
</gene>
<dbReference type="RefSeq" id="WP_080063814.1">
    <property type="nucleotide sequence ID" value="NZ_MZGX01000007.1"/>
</dbReference>
<dbReference type="InterPro" id="IPR058240">
    <property type="entry name" value="rSAM_sf"/>
</dbReference>
<dbReference type="OrthoDB" id="9782387at2"/>
<dbReference type="AlphaFoldDB" id="A0A1V4SMY4"/>
<evidence type="ECO:0000313" key="7">
    <source>
        <dbReference type="Proteomes" id="UP000191554"/>
    </source>
</evidence>
<dbReference type="PANTHER" id="PTHR11228">
    <property type="entry name" value="RADICAL SAM DOMAIN PROTEIN"/>
    <property type="match status" value="1"/>
</dbReference>
<organism evidence="6 7">
    <name type="scientific">Ruminiclostridium hungatei</name>
    <name type="common">Clostridium hungatei</name>
    <dbReference type="NCBI Taxonomy" id="48256"/>
    <lineage>
        <taxon>Bacteria</taxon>
        <taxon>Bacillati</taxon>
        <taxon>Bacillota</taxon>
        <taxon>Clostridia</taxon>
        <taxon>Eubacteriales</taxon>
        <taxon>Oscillospiraceae</taxon>
        <taxon>Ruminiclostridium</taxon>
    </lineage>
</organism>
<dbReference type="CDD" id="cd01335">
    <property type="entry name" value="Radical_SAM"/>
    <property type="match status" value="1"/>
</dbReference>
<keyword evidence="7" id="KW-1185">Reference proteome</keyword>
<dbReference type="Proteomes" id="UP000191554">
    <property type="component" value="Unassembled WGS sequence"/>
</dbReference>
<evidence type="ECO:0000256" key="4">
    <source>
        <dbReference type="ARBA" id="ARBA00023014"/>
    </source>
</evidence>
<dbReference type="PANTHER" id="PTHR11228:SF7">
    <property type="entry name" value="PQQA PEPTIDE CYCLASE"/>
    <property type="match status" value="1"/>
</dbReference>